<evidence type="ECO:0000313" key="3">
    <source>
        <dbReference type="EnsemblPlants" id="KQK11503"/>
    </source>
</evidence>
<dbReference type="EMBL" id="CM000881">
    <property type="protein sequence ID" value="KQK11503.1"/>
    <property type="molecule type" value="Genomic_DNA"/>
</dbReference>
<reference evidence="2" key="2">
    <citation type="submission" date="2017-06" db="EMBL/GenBank/DDBJ databases">
        <title>WGS assembly of Brachypodium distachyon.</title>
        <authorList>
            <consortium name="The International Brachypodium Initiative"/>
            <person name="Lucas S."/>
            <person name="Harmon-Smith M."/>
            <person name="Lail K."/>
            <person name="Tice H."/>
            <person name="Grimwood J."/>
            <person name="Bruce D."/>
            <person name="Barry K."/>
            <person name="Shu S."/>
            <person name="Lindquist E."/>
            <person name="Wang M."/>
            <person name="Pitluck S."/>
            <person name="Vogel J.P."/>
            <person name="Garvin D.F."/>
            <person name="Mockler T.C."/>
            <person name="Schmutz J."/>
            <person name="Rokhsar D."/>
            <person name="Bevan M.W."/>
        </authorList>
    </citation>
    <scope>NUCLEOTIDE SEQUENCE</scope>
    <source>
        <strain evidence="2">Bd21</strain>
    </source>
</reference>
<evidence type="ECO:0000256" key="1">
    <source>
        <dbReference type="SAM" id="Coils"/>
    </source>
</evidence>
<proteinExistence type="predicted"/>
<gene>
    <name evidence="2" type="ORF">BRADI_2g60545v3</name>
</gene>
<protein>
    <recommendedName>
        <fullName evidence="5">Rx N-terminal domain-containing protein</fullName>
    </recommendedName>
</protein>
<keyword evidence="4" id="KW-1185">Reference proteome</keyword>
<accession>A0A0Q3GK75</accession>
<evidence type="ECO:0008006" key="5">
    <source>
        <dbReference type="Google" id="ProtNLM"/>
    </source>
</evidence>
<dbReference type="EnsemblPlants" id="KQK11503">
    <property type="protein sequence ID" value="KQK11503"/>
    <property type="gene ID" value="BRADI_2g60545v3"/>
</dbReference>
<dbReference type="Proteomes" id="UP000008810">
    <property type="component" value="Chromosome 2"/>
</dbReference>
<dbReference type="InParanoid" id="A0A0Q3GK75"/>
<sequence>MAGIVSSAIVGEAVSLVFSGIATTTRKDEDTSDQETTEGGLERLEMARIKMEAALETSGKWHITDVSLLHWRKKLKRAAQDCDDIARKCRRLSQEEDEREQLVSQSSFPRRVAHATKAFVSSLFGRSNDNDHCSAGGSIVASVRRFERLANGAGEFMRFVELGGTRHRPHLFFDPLVGHIFAGELLLYRVSHPGGQRRSFGIRPMDFKDRGLEVMLSFMYEDHKRLENNFRLMFMLRLSESTDIIGTIVKCLRLVTPHFKSTADDAIKEITQLPTQDFSRVSSEVMYAQKEKWNPGITLTGWFRPDPLCCQGYEHRNSPSYGIGNGVNNSNGRSRNKLRLSNIFPEPVSQVFLQRHISLSEYNNLGHVSSTATTSSYNDVSASLENSPPLKLGILILPHDSLEVDPKSAGESGSTIEAINGEKQQHLSHVDVHPDQIDEMLMPKAIDYLYHNDEATTYQICWRSNHGSAHICVEKKSILVGVRRSTRHHRNIGKVFSQMQQDQEIRKRQCREIARDFLKLWVVRCSERLRSSILAWLKQ</sequence>
<dbReference type="InterPro" id="IPR013181">
    <property type="entry name" value="DUF1719"/>
</dbReference>
<evidence type="ECO:0000313" key="4">
    <source>
        <dbReference type="Proteomes" id="UP000008810"/>
    </source>
</evidence>
<dbReference type="PANTHER" id="PTHR33377">
    <property type="entry name" value="OS10G0134700 PROTEIN-RELATED"/>
    <property type="match status" value="1"/>
</dbReference>
<dbReference type="OrthoDB" id="676870at2759"/>
<evidence type="ECO:0000313" key="2">
    <source>
        <dbReference type="EMBL" id="KQK11503.1"/>
    </source>
</evidence>
<dbReference type="FunCoup" id="A0A0Q3GK75">
    <property type="interactions" value="315"/>
</dbReference>
<dbReference type="AlphaFoldDB" id="A0A0Q3GK75"/>
<feature type="coiled-coil region" evidence="1">
    <location>
        <begin position="75"/>
        <end position="105"/>
    </location>
</feature>
<dbReference type="Gramene" id="KQK11503">
    <property type="protein sequence ID" value="KQK11503"/>
    <property type="gene ID" value="BRADI_2g60545v3"/>
</dbReference>
<dbReference type="Pfam" id="PF08224">
    <property type="entry name" value="DUF1719"/>
    <property type="match status" value="1"/>
</dbReference>
<organism evidence="2">
    <name type="scientific">Brachypodium distachyon</name>
    <name type="common">Purple false brome</name>
    <name type="synonym">Trachynia distachya</name>
    <dbReference type="NCBI Taxonomy" id="15368"/>
    <lineage>
        <taxon>Eukaryota</taxon>
        <taxon>Viridiplantae</taxon>
        <taxon>Streptophyta</taxon>
        <taxon>Embryophyta</taxon>
        <taxon>Tracheophyta</taxon>
        <taxon>Spermatophyta</taxon>
        <taxon>Magnoliopsida</taxon>
        <taxon>Liliopsida</taxon>
        <taxon>Poales</taxon>
        <taxon>Poaceae</taxon>
        <taxon>BOP clade</taxon>
        <taxon>Pooideae</taxon>
        <taxon>Stipodae</taxon>
        <taxon>Brachypodieae</taxon>
        <taxon>Brachypodium</taxon>
    </lineage>
</organism>
<dbReference type="PANTHER" id="PTHR33377:SF11">
    <property type="entry name" value="OS04G0105900 PROTEIN"/>
    <property type="match status" value="1"/>
</dbReference>
<reference evidence="3" key="3">
    <citation type="submission" date="2018-08" db="UniProtKB">
        <authorList>
            <consortium name="EnsemblPlants"/>
        </authorList>
    </citation>
    <scope>IDENTIFICATION</scope>
    <source>
        <strain evidence="3">cv. Bd21</strain>
    </source>
</reference>
<reference evidence="2 3" key="1">
    <citation type="journal article" date="2010" name="Nature">
        <title>Genome sequencing and analysis of the model grass Brachypodium distachyon.</title>
        <authorList>
            <consortium name="International Brachypodium Initiative"/>
        </authorList>
    </citation>
    <scope>NUCLEOTIDE SEQUENCE [LARGE SCALE GENOMIC DNA]</scope>
    <source>
        <strain evidence="2 3">Bd21</strain>
    </source>
</reference>
<dbReference type="SMART" id="SM01157">
    <property type="entry name" value="DUF1719"/>
    <property type="match status" value="1"/>
</dbReference>
<name>A0A0Q3GK75_BRADI</name>
<keyword evidence="1" id="KW-0175">Coiled coil</keyword>